<comment type="similarity">
    <text evidence="3">Belongs to the prokaryotic molybdopterin-containing oxidoreductase family.</text>
</comment>
<dbReference type="SUPFAM" id="SSF50692">
    <property type="entry name" value="ADC-like"/>
    <property type="match status" value="1"/>
</dbReference>
<comment type="cofactor">
    <cofactor evidence="1">
        <name>Mo-bis(molybdopterin guanine dinucleotide)</name>
        <dbReference type="ChEBI" id="CHEBI:60539"/>
    </cofactor>
</comment>
<dbReference type="InterPro" id="IPR027467">
    <property type="entry name" value="MopterinOxRdtase_cofactor_BS"/>
</dbReference>
<dbReference type="PROSITE" id="PS00490">
    <property type="entry name" value="MOLYBDOPTERIN_PROK_2"/>
    <property type="match status" value="1"/>
</dbReference>
<dbReference type="Gene3D" id="3.40.50.740">
    <property type="match status" value="1"/>
</dbReference>
<evidence type="ECO:0000313" key="13">
    <source>
        <dbReference type="EMBL" id="MCD1293981.1"/>
    </source>
</evidence>
<evidence type="ECO:0000256" key="1">
    <source>
        <dbReference type="ARBA" id="ARBA00001942"/>
    </source>
</evidence>
<evidence type="ECO:0000256" key="7">
    <source>
        <dbReference type="ARBA" id="ARBA00023002"/>
    </source>
</evidence>
<dbReference type="FunFam" id="2.40.40.20:FF:000005">
    <property type="entry name" value="Periplasmic nitrate reductase"/>
    <property type="match status" value="1"/>
</dbReference>
<dbReference type="GO" id="GO:0043794">
    <property type="term" value="F:formate dehydrogenase (coenzyme F420) activity"/>
    <property type="evidence" value="ECO:0007669"/>
    <property type="project" value="UniProtKB-EC"/>
</dbReference>
<dbReference type="Gene3D" id="2.20.25.90">
    <property type="entry name" value="ADC-like domains"/>
    <property type="match status" value="1"/>
</dbReference>
<evidence type="ECO:0000256" key="11">
    <source>
        <dbReference type="ARBA" id="ARBA00049724"/>
    </source>
</evidence>
<dbReference type="GO" id="GO:0015942">
    <property type="term" value="P:formate metabolic process"/>
    <property type="evidence" value="ECO:0007669"/>
    <property type="project" value="InterPro"/>
</dbReference>
<evidence type="ECO:0000256" key="2">
    <source>
        <dbReference type="ARBA" id="ARBA00001966"/>
    </source>
</evidence>
<dbReference type="PANTHER" id="PTHR43105:SF14">
    <property type="entry name" value="FORMATE DEHYDROGENASE H"/>
    <property type="match status" value="1"/>
</dbReference>
<keyword evidence="5" id="KW-0500">Molybdenum</keyword>
<dbReference type="GO" id="GO:0051539">
    <property type="term" value="F:4 iron, 4 sulfur cluster binding"/>
    <property type="evidence" value="ECO:0007669"/>
    <property type="project" value="UniProtKB-KW"/>
</dbReference>
<dbReference type="PROSITE" id="PS00932">
    <property type="entry name" value="MOLYBDOPTERIN_PROK_3"/>
    <property type="match status" value="1"/>
</dbReference>
<gene>
    <name evidence="13" type="ORF">CUJ83_03090</name>
</gene>
<dbReference type="Pfam" id="PF00384">
    <property type="entry name" value="Molybdopterin"/>
    <property type="match status" value="1"/>
</dbReference>
<evidence type="ECO:0000256" key="6">
    <source>
        <dbReference type="ARBA" id="ARBA00022723"/>
    </source>
</evidence>
<dbReference type="PROSITE" id="PS51669">
    <property type="entry name" value="4FE4S_MOW_BIS_MGD"/>
    <property type="match status" value="1"/>
</dbReference>
<dbReference type="SUPFAM" id="SSF53706">
    <property type="entry name" value="Formate dehydrogenase/DMSO reductase, domains 1-3"/>
    <property type="match status" value="1"/>
</dbReference>
<dbReference type="Gene3D" id="3.40.228.10">
    <property type="entry name" value="Dimethylsulfoxide Reductase, domain 2"/>
    <property type="match status" value="1"/>
</dbReference>
<keyword evidence="6" id="KW-0479">Metal-binding</keyword>
<evidence type="ECO:0000256" key="4">
    <source>
        <dbReference type="ARBA" id="ARBA00022485"/>
    </source>
</evidence>
<proteinExistence type="inferred from homology"/>
<feature type="domain" description="4Fe-4S Mo/W bis-MGD-type" evidence="12">
    <location>
        <begin position="9"/>
        <end position="65"/>
    </location>
</feature>
<dbReference type="RefSeq" id="WP_230740505.1">
    <property type="nucleotide sequence ID" value="NZ_PGCK01000002.1"/>
</dbReference>
<keyword evidence="7" id="KW-0560">Oxidoreductase</keyword>
<evidence type="ECO:0000256" key="3">
    <source>
        <dbReference type="ARBA" id="ARBA00010312"/>
    </source>
</evidence>
<keyword evidence="8" id="KW-0408">Iron</keyword>
<dbReference type="Gene3D" id="2.40.40.20">
    <property type="match status" value="1"/>
</dbReference>
<dbReference type="SMART" id="SM00926">
    <property type="entry name" value="Molybdop_Fe4S4"/>
    <property type="match status" value="1"/>
</dbReference>
<name>A0AAP2W6D8_9EURY</name>
<dbReference type="InterPro" id="IPR041925">
    <property type="entry name" value="CT_Formate-Dh_H"/>
</dbReference>
<dbReference type="GO" id="GO:0016020">
    <property type="term" value="C:membrane"/>
    <property type="evidence" value="ECO:0007669"/>
    <property type="project" value="TreeGrafter"/>
</dbReference>
<comment type="caution">
    <text evidence="13">The sequence shown here is derived from an EMBL/GenBank/DDBJ whole genome shotgun (WGS) entry which is preliminary data.</text>
</comment>
<evidence type="ECO:0000256" key="9">
    <source>
        <dbReference type="ARBA" id="ARBA00023014"/>
    </source>
</evidence>
<keyword evidence="4" id="KW-0004">4Fe-4S</keyword>
<dbReference type="InterPro" id="IPR050123">
    <property type="entry name" value="Prok_molybdopt-oxidoreductase"/>
</dbReference>
<dbReference type="PROSITE" id="PS00551">
    <property type="entry name" value="MOLYBDOPTERIN_PROK_1"/>
    <property type="match status" value="1"/>
</dbReference>
<keyword evidence="14" id="KW-1185">Reference proteome</keyword>
<dbReference type="CDD" id="cd02753">
    <property type="entry name" value="MopB_Formate-Dh-H"/>
    <property type="match status" value="1"/>
</dbReference>
<dbReference type="NCBIfam" id="TIGR01591">
    <property type="entry name" value="Fdh-alpha"/>
    <property type="match status" value="1"/>
</dbReference>
<dbReference type="GO" id="GO:0043546">
    <property type="term" value="F:molybdopterin cofactor binding"/>
    <property type="evidence" value="ECO:0007669"/>
    <property type="project" value="InterPro"/>
</dbReference>
<sequence>MNQQKVPEIKYVPTTCPFCGVGCGLNLVVKDGKVVGVEPWKRSPVNEGKLCPKGYGCYEFIHSPDRLTKPLIKKDGKFVEASWDEALDLVASKLKEVYGKYGPDALAFQVSCRVPNEECYLMNKLARVGFKTNNVDNCARICHGPSVAGLSLSLGSGAATNPFADLLNADCIFVIGSNAMEAHPLVGRRLIQAKEKGTTLIVADPRYTLTARKAHIYMRFNPSTVIPLINSMMYWIIKEGKADMEFIKNKTKDFEELKKTVEKYADVEALTGTPTELVKEIALKYASAKNAAIVYCLGITETTSGTDNVRSLANLAMLTGNIGRPGTGINPLRGQNNVQGACDMGAYPNVYSGYQKVELEENRKKMEQAWGVEGLPGNYGLTLMEQIDACGDRVKAMFMLGENPMISFPDINHVRECLSKLEFSVVEDIFLTETAQLADVVLPAACWAEKDGTFTSGERRVQRVRKAVDAPGEAKPDWEILSLLGQKLGLKGFDFKSAEEVFNDMARVTPQYGGMTYARLEKPEALVWPCPTADHPGTPILHTQKFATADGLGNFFGIDYKPPAEVPDEEYPFALMTGRLLFHYHSGTQTRRSKQLHNEVPTGFVEISEADAAELGIKKGDRVLLKSRRGEVETNALVTKDIPKGVLNMTFHFRECPANLLTNTARDPLSKMPELKYCAVSVEKVKAR</sequence>
<dbReference type="GO" id="GO:0008863">
    <property type="term" value="F:formate dehydrogenase (NAD+) activity"/>
    <property type="evidence" value="ECO:0007669"/>
    <property type="project" value="InterPro"/>
</dbReference>
<dbReference type="EC" id="1.17.98.3" evidence="11"/>
<dbReference type="InterPro" id="IPR009010">
    <property type="entry name" value="Asp_de-COase-like_dom_sf"/>
</dbReference>
<dbReference type="Pfam" id="PF04879">
    <property type="entry name" value="Molybdop_Fe4S4"/>
    <property type="match status" value="1"/>
</dbReference>
<dbReference type="EMBL" id="PGCK01000002">
    <property type="protein sequence ID" value="MCD1293981.1"/>
    <property type="molecule type" value="Genomic_DNA"/>
</dbReference>
<dbReference type="InterPro" id="IPR006655">
    <property type="entry name" value="Mopterin_OxRdtase_prok_CS"/>
</dbReference>
<dbReference type="GO" id="GO:0003954">
    <property type="term" value="F:NADH dehydrogenase activity"/>
    <property type="evidence" value="ECO:0007669"/>
    <property type="project" value="TreeGrafter"/>
</dbReference>
<evidence type="ECO:0000259" key="12">
    <source>
        <dbReference type="PROSITE" id="PS51669"/>
    </source>
</evidence>
<dbReference type="InterPro" id="IPR006963">
    <property type="entry name" value="Mopterin_OxRdtase_4Fe-4S_dom"/>
</dbReference>
<dbReference type="InterPro" id="IPR041924">
    <property type="entry name" value="Formate_Dh-H_N"/>
</dbReference>
<dbReference type="InterPro" id="IPR006657">
    <property type="entry name" value="MoPterin_dinucl-bd_dom"/>
</dbReference>
<dbReference type="FunFam" id="2.20.25.90:FF:000006">
    <property type="entry name" value="Formate dehydrogenase alpha subunit"/>
    <property type="match status" value="1"/>
</dbReference>
<evidence type="ECO:0000256" key="10">
    <source>
        <dbReference type="ARBA" id="ARBA00047971"/>
    </source>
</evidence>
<dbReference type="AlphaFoldDB" id="A0AAP2W6D8"/>
<dbReference type="Proteomes" id="UP001320159">
    <property type="component" value="Unassembled WGS sequence"/>
</dbReference>
<dbReference type="InterPro" id="IPR006478">
    <property type="entry name" value="Formate_DH_asu"/>
</dbReference>
<evidence type="ECO:0000313" key="14">
    <source>
        <dbReference type="Proteomes" id="UP001320159"/>
    </source>
</evidence>
<dbReference type="CDD" id="cd02790">
    <property type="entry name" value="MopB_CT_Formate-Dh_H"/>
    <property type="match status" value="1"/>
</dbReference>
<protein>
    <recommendedName>
        <fullName evidence="11">formate dehydrogenase (coenzyme F420)</fullName>
        <ecNumber evidence="11">1.17.98.3</ecNumber>
    </recommendedName>
</protein>
<comment type="catalytic activity">
    <reaction evidence="10">
        <text>oxidized coenzyme F420-(gamma-L-Glu)(n) + formate + 2 H(+) = reduced coenzyme F420-(gamma-L-Glu)(n) + CO2</text>
        <dbReference type="Rhea" id="RHEA:42764"/>
        <dbReference type="Rhea" id="RHEA-COMP:12939"/>
        <dbReference type="Rhea" id="RHEA-COMP:14378"/>
        <dbReference type="ChEBI" id="CHEBI:15378"/>
        <dbReference type="ChEBI" id="CHEBI:15740"/>
        <dbReference type="ChEBI" id="CHEBI:16526"/>
        <dbReference type="ChEBI" id="CHEBI:133980"/>
        <dbReference type="ChEBI" id="CHEBI:139511"/>
        <dbReference type="EC" id="1.17.98.3"/>
    </reaction>
</comment>
<comment type="cofactor">
    <cofactor evidence="2">
        <name>[4Fe-4S] cluster</name>
        <dbReference type="ChEBI" id="CHEBI:49883"/>
    </cofactor>
</comment>
<accession>A0AAP2W6D8</accession>
<dbReference type="GO" id="GO:0022904">
    <property type="term" value="P:respiratory electron transport chain"/>
    <property type="evidence" value="ECO:0007669"/>
    <property type="project" value="TreeGrafter"/>
</dbReference>
<evidence type="ECO:0000256" key="8">
    <source>
        <dbReference type="ARBA" id="ARBA00023004"/>
    </source>
</evidence>
<dbReference type="PANTHER" id="PTHR43105">
    <property type="entry name" value="RESPIRATORY NITRATE REDUCTASE"/>
    <property type="match status" value="1"/>
</dbReference>
<dbReference type="GO" id="GO:0046872">
    <property type="term" value="F:metal ion binding"/>
    <property type="evidence" value="ECO:0007669"/>
    <property type="project" value="UniProtKB-KW"/>
</dbReference>
<dbReference type="Pfam" id="PF01568">
    <property type="entry name" value="Molydop_binding"/>
    <property type="match status" value="1"/>
</dbReference>
<evidence type="ECO:0000256" key="5">
    <source>
        <dbReference type="ARBA" id="ARBA00022505"/>
    </source>
</evidence>
<organism evidence="13 14">
    <name type="scientific">Methanooceanicella nereidis</name>
    <dbReference type="NCBI Taxonomy" id="2052831"/>
    <lineage>
        <taxon>Archaea</taxon>
        <taxon>Methanobacteriati</taxon>
        <taxon>Methanobacteriota</taxon>
        <taxon>Stenosarchaea group</taxon>
        <taxon>Methanomicrobia</taxon>
        <taxon>Methanocellales</taxon>
        <taxon>Methanocellaceae</taxon>
        <taxon>Methanooceanicella</taxon>
    </lineage>
</organism>
<keyword evidence="9" id="KW-0411">Iron-sulfur</keyword>
<dbReference type="InterPro" id="IPR006656">
    <property type="entry name" value="Mopterin_OxRdtase"/>
</dbReference>
<reference evidence="13 14" key="1">
    <citation type="submission" date="2017-11" db="EMBL/GenBank/DDBJ databases">
        <title>Isolation and Characterization of Family Methanocellaceae Species from Potential Methane Hydrate Area Offshore Southwestern Taiwan.</title>
        <authorList>
            <person name="Zhang W.-L."/>
            <person name="Chen W.-C."/>
            <person name="Lai M.-C."/>
            <person name="Chen S.-C."/>
        </authorList>
    </citation>
    <scope>NUCLEOTIDE SEQUENCE [LARGE SCALE GENOMIC DNA]</scope>
    <source>
        <strain evidence="13 14">CWC-04</strain>
    </source>
</reference>